<accession>A0A8J4EA04</accession>
<evidence type="ECO:0008006" key="3">
    <source>
        <dbReference type="Google" id="ProtNLM"/>
    </source>
</evidence>
<comment type="caution">
    <text evidence="1">The sequence shown here is derived from an EMBL/GenBank/DDBJ whole genome shotgun (WGS) entry which is preliminary data.</text>
</comment>
<dbReference type="Proteomes" id="UP000612585">
    <property type="component" value="Unassembled WGS sequence"/>
</dbReference>
<sequence length="392" mass="42826">MKILQVSIPRSGSNAVARMMEQSPSVAAVLRGRAMERGGAGFGSAIAQLQAQRPDRLPYVKELAAYLGDEQIELFDRDDRFLVVVRDPAQQVASTVLGVLRNPGPMRQHLAGLRGREVSEAELTAYLDARARPRFAGWAELIRHVKRTHDFAPVGPTLSELFGAQPDRAACEDGLEWFDRSLFQVGTRSWSRAVELLARLCDLGAERVAVVDFTVLQTRPELAAEICDRLDIRFHPRMTDGPWEPASRWFTSGLELSDGDLWVGKAARSRALERPLSIPYDPLALGPPAGEAFRSGLADYLRVLADPALVWPRTAADVEEVLGSPAWRREGDGYAPDDRYPTFATKHPVSAWCLAAAVPGASTHAVEAANPHLAGFFGLARATAEPITTVSC</sequence>
<evidence type="ECO:0000313" key="1">
    <source>
        <dbReference type="EMBL" id="GIJ64272.1"/>
    </source>
</evidence>
<keyword evidence="2" id="KW-1185">Reference proteome</keyword>
<protein>
    <recommendedName>
        <fullName evidence="3">Sulfotransferase family protein</fullName>
    </recommendedName>
</protein>
<dbReference type="Gene3D" id="3.40.50.300">
    <property type="entry name" value="P-loop containing nucleotide triphosphate hydrolases"/>
    <property type="match status" value="1"/>
</dbReference>
<dbReference type="EMBL" id="BOPG01000113">
    <property type="protein sequence ID" value="GIJ64272.1"/>
    <property type="molecule type" value="Genomic_DNA"/>
</dbReference>
<name>A0A8J4EA04_9ACTN</name>
<evidence type="ECO:0000313" key="2">
    <source>
        <dbReference type="Proteomes" id="UP000612585"/>
    </source>
</evidence>
<dbReference type="AlphaFoldDB" id="A0A8J4EA04"/>
<dbReference type="InterPro" id="IPR027417">
    <property type="entry name" value="P-loop_NTPase"/>
</dbReference>
<organism evidence="1 2">
    <name type="scientific">Virgisporangium aurantiacum</name>
    <dbReference type="NCBI Taxonomy" id="175570"/>
    <lineage>
        <taxon>Bacteria</taxon>
        <taxon>Bacillati</taxon>
        <taxon>Actinomycetota</taxon>
        <taxon>Actinomycetes</taxon>
        <taxon>Micromonosporales</taxon>
        <taxon>Micromonosporaceae</taxon>
        <taxon>Virgisporangium</taxon>
    </lineage>
</organism>
<reference evidence="1" key="1">
    <citation type="submission" date="2021-01" db="EMBL/GenBank/DDBJ databases">
        <title>Whole genome shotgun sequence of Virgisporangium aurantiacum NBRC 16421.</title>
        <authorList>
            <person name="Komaki H."/>
            <person name="Tamura T."/>
        </authorList>
    </citation>
    <scope>NUCLEOTIDE SEQUENCE</scope>
    <source>
        <strain evidence="1">NBRC 16421</strain>
    </source>
</reference>
<gene>
    <name evidence="1" type="ORF">Vau01_117880</name>
</gene>
<dbReference type="RefSeq" id="WP_204012472.1">
    <property type="nucleotide sequence ID" value="NZ_BOPG01000113.1"/>
</dbReference>
<dbReference type="SUPFAM" id="SSF52540">
    <property type="entry name" value="P-loop containing nucleoside triphosphate hydrolases"/>
    <property type="match status" value="1"/>
</dbReference>
<proteinExistence type="predicted"/>